<evidence type="ECO:0000259" key="1">
    <source>
        <dbReference type="Pfam" id="PF02129"/>
    </source>
</evidence>
<organism evidence="2 3">
    <name type="scientific">Nonomuraea bangladeshensis</name>
    <dbReference type="NCBI Taxonomy" id="404385"/>
    <lineage>
        <taxon>Bacteria</taxon>
        <taxon>Bacillati</taxon>
        <taxon>Actinomycetota</taxon>
        <taxon>Actinomycetes</taxon>
        <taxon>Streptosporangiales</taxon>
        <taxon>Streptosporangiaceae</taxon>
        <taxon>Nonomuraea</taxon>
    </lineage>
</organism>
<comment type="caution">
    <text evidence="2">The sequence shown here is derived from an EMBL/GenBank/DDBJ whole genome shotgun (WGS) entry which is preliminary data.</text>
</comment>
<dbReference type="SUPFAM" id="SSF53474">
    <property type="entry name" value="alpha/beta-Hydrolases"/>
    <property type="match status" value="1"/>
</dbReference>
<keyword evidence="2" id="KW-0378">Hydrolase</keyword>
<sequence length="160" mass="18162">MYRGGIYSARIRDWQRSTAPDTLTTYARHPLYDDFWRERSVKARWKNLDIPVLEIAGWYDRYRQGMVENFQALRPRPRGPRAPRHGLGEPDCDEGMRLIYEVLPTLAEQAGHPAFRQGGGDSVAYVFAPPGAAAAAAAFEAEVRALASPWWRIVPSLYGR</sequence>
<dbReference type="RefSeq" id="WP_364448391.1">
    <property type="nucleotide sequence ID" value="NZ_JBFARM010000003.1"/>
</dbReference>
<proteinExistence type="predicted"/>
<dbReference type="Gene3D" id="1.10.3020.10">
    <property type="entry name" value="alpha-amino acid ester hydrolase ( Helical cap domain)"/>
    <property type="match status" value="1"/>
</dbReference>
<feature type="domain" description="Xaa-Pro dipeptidyl-peptidase-like" evidence="1">
    <location>
        <begin position="16"/>
        <end position="77"/>
    </location>
</feature>
<name>A0ABV3H0P6_9ACTN</name>
<dbReference type="Pfam" id="PF02129">
    <property type="entry name" value="Peptidase_S15"/>
    <property type="match status" value="1"/>
</dbReference>
<dbReference type="InterPro" id="IPR029058">
    <property type="entry name" value="AB_hydrolase_fold"/>
</dbReference>
<accession>A0ABV3H0P6</accession>
<dbReference type="Gene3D" id="3.40.50.1820">
    <property type="entry name" value="alpha/beta hydrolase"/>
    <property type="match status" value="1"/>
</dbReference>
<evidence type="ECO:0000313" key="3">
    <source>
        <dbReference type="Proteomes" id="UP001552427"/>
    </source>
</evidence>
<dbReference type="InterPro" id="IPR000383">
    <property type="entry name" value="Xaa-Pro-like_dom"/>
</dbReference>
<evidence type="ECO:0000313" key="2">
    <source>
        <dbReference type="EMBL" id="MEV4285715.1"/>
    </source>
</evidence>
<gene>
    <name evidence="2" type="ORF">AB0K40_09430</name>
</gene>
<dbReference type="GO" id="GO:0016787">
    <property type="term" value="F:hydrolase activity"/>
    <property type="evidence" value="ECO:0007669"/>
    <property type="project" value="UniProtKB-KW"/>
</dbReference>
<dbReference type="EMBL" id="JBFARM010000003">
    <property type="protein sequence ID" value="MEV4285715.1"/>
    <property type="molecule type" value="Genomic_DNA"/>
</dbReference>
<keyword evidence="3" id="KW-1185">Reference proteome</keyword>
<dbReference type="Proteomes" id="UP001552427">
    <property type="component" value="Unassembled WGS sequence"/>
</dbReference>
<protein>
    <submittedName>
        <fullName evidence="2">CocE/NonD family hydrolase</fullName>
    </submittedName>
</protein>
<reference evidence="2 3" key="1">
    <citation type="submission" date="2024-06" db="EMBL/GenBank/DDBJ databases">
        <title>The Natural Products Discovery Center: Release of the First 8490 Sequenced Strains for Exploring Actinobacteria Biosynthetic Diversity.</title>
        <authorList>
            <person name="Kalkreuter E."/>
            <person name="Kautsar S.A."/>
            <person name="Yang D."/>
            <person name="Bader C.D."/>
            <person name="Teijaro C.N."/>
            <person name="Fluegel L."/>
            <person name="Davis C.M."/>
            <person name="Simpson J.R."/>
            <person name="Lauterbach L."/>
            <person name="Steele A.D."/>
            <person name="Gui C."/>
            <person name="Meng S."/>
            <person name="Li G."/>
            <person name="Viehrig K."/>
            <person name="Ye F."/>
            <person name="Su P."/>
            <person name="Kiefer A.F."/>
            <person name="Nichols A."/>
            <person name="Cepeda A.J."/>
            <person name="Yan W."/>
            <person name="Fan B."/>
            <person name="Jiang Y."/>
            <person name="Adhikari A."/>
            <person name="Zheng C.-J."/>
            <person name="Schuster L."/>
            <person name="Cowan T.M."/>
            <person name="Smanski M.J."/>
            <person name="Chevrette M.G."/>
            <person name="De Carvalho L.P.S."/>
            <person name="Shen B."/>
        </authorList>
    </citation>
    <scope>NUCLEOTIDE SEQUENCE [LARGE SCALE GENOMIC DNA]</scope>
    <source>
        <strain evidence="2 3">NPDC049574</strain>
    </source>
</reference>